<gene>
    <name evidence="2" type="ORF">DFQ27_000901</name>
</gene>
<dbReference type="OrthoDB" id="2152680at2759"/>
<name>A0A9P6QBK9_9FUNG</name>
<dbReference type="PANTHER" id="PTHR28153:SF1">
    <property type="entry name" value="DUF4484 DOMAIN-CONTAINING PROTEIN"/>
    <property type="match status" value="1"/>
</dbReference>
<dbReference type="GO" id="GO:0005811">
    <property type="term" value="C:lipid droplet"/>
    <property type="evidence" value="ECO:0007669"/>
    <property type="project" value="TreeGrafter"/>
</dbReference>
<sequence length="411" mass="46142">MEFVHRLGPAIFVIWRAALLKKRIMICTSTPVEAACLAVYNTCLLATIPLAATHIALNKSNERIQPLFCVGTHDIEKISKLQGGYVACTTDALFRFKPELYDYLVDLPVQSSGPRGPNEARPSISVALNTPEGVKLEKISHNVSDSRRYFLLLRILSRHRRQQQWLEHRRNLDQQQHQQQQQQSFTSTQEYDDQLDSETARLLDPNTTSTSSNFSPGQANNSGLFGFNMSGPLGRMLTGGWWWWYGGDDEFDLPAQDHGMTLRDEVRTIPPESTDDEDGASMRGTNLDVLEAQINTSPEMEGIRFFHNLTKSLLVQLDRLLDYKSTSAIFHIGLEDERQDSPPAVEVTRKDLQQLGLDPMVDGPFVSSLYRVYFNKQVKCPAAHRGLGLIDLVVGTCAICCVDRGDPETSS</sequence>
<evidence type="ECO:0000313" key="2">
    <source>
        <dbReference type="EMBL" id="KAG0264956.1"/>
    </source>
</evidence>
<comment type="caution">
    <text evidence="2">The sequence shown here is derived from an EMBL/GenBank/DDBJ whole genome shotgun (WGS) entry which is preliminary data.</text>
</comment>
<evidence type="ECO:0000313" key="3">
    <source>
        <dbReference type="Proteomes" id="UP000807716"/>
    </source>
</evidence>
<proteinExistence type="predicted"/>
<organism evidence="2 3">
    <name type="scientific">Actinomortierella ambigua</name>
    <dbReference type="NCBI Taxonomy" id="1343610"/>
    <lineage>
        <taxon>Eukaryota</taxon>
        <taxon>Fungi</taxon>
        <taxon>Fungi incertae sedis</taxon>
        <taxon>Mucoromycota</taxon>
        <taxon>Mortierellomycotina</taxon>
        <taxon>Mortierellomycetes</taxon>
        <taxon>Mortierellales</taxon>
        <taxon>Mortierellaceae</taxon>
        <taxon>Actinomortierella</taxon>
    </lineage>
</organism>
<protein>
    <recommendedName>
        <fullName evidence="4">UDENN domain-containing protein</fullName>
    </recommendedName>
</protein>
<feature type="region of interest" description="Disordered" evidence="1">
    <location>
        <begin position="170"/>
        <end position="194"/>
    </location>
</feature>
<dbReference type="Proteomes" id="UP000807716">
    <property type="component" value="Unassembled WGS sequence"/>
</dbReference>
<dbReference type="InterPro" id="IPR018626">
    <property type="entry name" value="LCHN/Anr2"/>
</dbReference>
<reference evidence="2" key="1">
    <citation type="journal article" date="2020" name="Fungal Divers.">
        <title>Resolving the Mortierellaceae phylogeny through synthesis of multi-gene phylogenetics and phylogenomics.</title>
        <authorList>
            <person name="Vandepol N."/>
            <person name="Liber J."/>
            <person name="Desiro A."/>
            <person name="Na H."/>
            <person name="Kennedy M."/>
            <person name="Barry K."/>
            <person name="Grigoriev I.V."/>
            <person name="Miller A.N."/>
            <person name="O'Donnell K."/>
            <person name="Stajich J.E."/>
            <person name="Bonito G."/>
        </authorList>
    </citation>
    <scope>NUCLEOTIDE SEQUENCE</scope>
    <source>
        <strain evidence="2">BC1065</strain>
    </source>
</reference>
<evidence type="ECO:0008006" key="4">
    <source>
        <dbReference type="Google" id="ProtNLM"/>
    </source>
</evidence>
<keyword evidence="3" id="KW-1185">Reference proteome</keyword>
<dbReference type="EMBL" id="JAAAJB010000126">
    <property type="protein sequence ID" value="KAG0264956.1"/>
    <property type="molecule type" value="Genomic_DNA"/>
</dbReference>
<dbReference type="AlphaFoldDB" id="A0A9P6QBK9"/>
<feature type="compositionally biased region" description="Low complexity" evidence="1">
    <location>
        <begin position="174"/>
        <end position="183"/>
    </location>
</feature>
<dbReference type="InterPro" id="IPR053056">
    <property type="entry name" value="Lipid_Metab_Assoc_Protein"/>
</dbReference>
<dbReference type="Pfam" id="PF09804">
    <property type="entry name" value="DENND11"/>
    <property type="match status" value="1"/>
</dbReference>
<accession>A0A9P6QBK9</accession>
<evidence type="ECO:0000256" key="1">
    <source>
        <dbReference type="SAM" id="MobiDB-lite"/>
    </source>
</evidence>
<dbReference type="PANTHER" id="PTHR28153">
    <property type="entry name" value="PROTEIN, PUTATIVE-RELATED"/>
    <property type="match status" value="1"/>
</dbReference>